<dbReference type="KEGG" id="slau:SLA_3359"/>
<protein>
    <recommendedName>
        <fullName evidence="1">VOC domain-containing protein</fullName>
    </recommendedName>
</protein>
<keyword evidence="3" id="KW-1185">Reference proteome</keyword>
<dbReference type="InterPro" id="IPR029068">
    <property type="entry name" value="Glyas_Bleomycin-R_OHBP_Dase"/>
</dbReference>
<dbReference type="Gene3D" id="3.10.180.10">
    <property type="entry name" value="2,3-Dihydroxybiphenyl 1,2-Dioxygenase, domain 1"/>
    <property type="match status" value="1"/>
</dbReference>
<dbReference type="Proteomes" id="UP000217676">
    <property type="component" value="Chromosome"/>
</dbReference>
<feature type="domain" description="VOC" evidence="1">
    <location>
        <begin position="4"/>
        <end position="113"/>
    </location>
</feature>
<dbReference type="EMBL" id="AP017424">
    <property type="protein sequence ID" value="BAU84270.1"/>
    <property type="molecule type" value="Genomic_DNA"/>
</dbReference>
<dbReference type="PROSITE" id="PS51819">
    <property type="entry name" value="VOC"/>
    <property type="match status" value="1"/>
</dbReference>
<accession>A0A160P1N8</accession>
<dbReference type="SUPFAM" id="SSF54593">
    <property type="entry name" value="Glyoxalase/Bleomycin resistance protein/Dihydroxybiphenyl dioxygenase"/>
    <property type="match status" value="1"/>
</dbReference>
<dbReference type="Pfam" id="PF00903">
    <property type="entry name" value="Glyoxalase"/>
    <property type="match status" value="1"/>
</dbReference>
<reference evidence="2 3" key="1">
    <citation type="journal article" date="2016" name="Genome Announc.">
        <title>Complete Genome Sequence of Thiostrepton-Producing Streptomyces laurentii ATCC 31255.</title>
        <authorList>
            <person name="Doi K."/>
            <person name="Fujino Y."/>
            <person name="Nagayoshi Y."/>
            <person name="Ohshima T."/>
            <person name="Ogata S."/>
        </authorList>
    </citation>
    <scope>NUCLEOTIDE SEQUENCE [LARGE SCALE GENOMIC DNA]</scope>
    <source>
        <strain evidence="2 3">ATCC 31255</strain>
    </source>
</reference>
<dbReference type="AlphaFoldDB" id="A0A160P1N8"/>
<evidence type="ECO:0000313" key="3">
    <source>
        <dbReference type="Proteomes" id="UP000217676"/>
    </source>
</evidence>
<evidence type="ECO:0000259" key="1">
    <source>
        <dbReference type="PROSITE" id="PS51819"/>
    </source>
</evidence>
<organism evidence="2 3">
    <name type="scientific">Streptomyces laurentii</name>
    <dbReference type="NCBI Taxonomy" id="39478"/>
    <lineage>
        <taxon>Bacteria</taxon>
        <taxon>Bacillati</taxon>
        <taxon>Actinomycetota</taxon>
        <taxon>Actinomycetes</taxon>
        <taxon>Kitasatosporales</taxon>
        <taxon>Streptomycetaceae</taxon>
        <taxon>Streptomyces</taxon>
    </lineage>
</organism>
<dbReference type="InterPro" id="IPR004360">
    <property type="entry name" value="Glyas_Fos-R_dOase_dom"/>
</dbReference>
<dbReference type="InterPro" id="IPR037523">
    <property type="entry name" value="VOC_core"/>
</dbReference>
<gene>
    <name evidence="2" type="ORF">SLA_3359</name>
</gene>
<proteinExistence type="predicted"/>
<name>A0A160P1N8_STRLU</name>
<dbReference type="RefSeq" id="WP_359873926.1">
    <property type="nucleotide sequence ID" value="NZ_JBEYHT010000006.1"/>
</dbReference>
<sequence length="117" mass="12181">MTMSMNTVIYPVKDLERAKALFTALLGTGPSVDQPYYVGFEAGGRHFGLDPQGHGKGLTGAVPFWDVDDLPGTLEALLAAGARTVQEVQDVGGGMRIATVKDADGNMFGLRSGPAAA</sequence>
<evidence type="ECO:0000313" key="2">
    <source>
        <dbReference type="EMBL" id="BAU84270.1"/>
    </source>
</evidence>